<keyword evidence="3" id="KW-0269">Exonuclease</keyword>
<dbReference type="GO" id="GO:0006303">
    <property type="term" value="P:double-strand break repair via nonhomologous end joining"/>
    <property type="evidence" value="ECO:0007669"/>
    <property type="project" value="TreeGrafter"/>
</dbReference>
<evidence type="ECO:0000256" key="1">
    <source>
        <dbReference type="ARBA" id="ARBA00022722"/>
    </source>
</evidence>
<protein>
    <recommendedName>
        <fullName evidence="6">MBL fold metallo-hydrolase</fullName>
    </recommendedName>
</protein>
<evidence type="ECO:0000256" key="2">
    <source>
        <dbReference type="ARBA" id="ARBA00022801"/>
    </source>
</evidence>
<dbReference type="SUPFAM" id="SSF56281">
    <property type="entry name" value="Metallo-hydrolase/oxidoreductase"/>
    <property type="match status" value="1"/>
</dbReference>
<dbReference type="GO" id="GO:0035312">
    <property type="term" value="F:5'-3' DNA exonuclease activity"/>
    <property type="evidence" value="ECO:0007669"/>
    <property type="project" value="TreeGrafter"/>
</dbReference>
<name>A0A7C4NMN4_9CREN</name>
<accession>A0A7C4NMN4</accession>
<dbReference type="PANTHER" id="PTHR23240:SF8">
    <property type="entry name" value="PROTEIN ARTEMIS"/>
    <property type="match status" value="1"/>
</dbReference>
<dbReference type="PANTHER" id="PTHR23240">
    <property type="entry name" value="DNA CROSS-LINK REPAIR PROTEIN PSO2/SNM1-RELATED"/>
    <property type="match status" value="1"/>
</dbReference>
<dbReference type="EMBL" id="DTBD01000039">
    <property type="protein sequence ID" value="HGQ64567.1"/>
    <property type="molecule type" value="Genomic_DNA"/>
</dbReference>
<comment type="caution">
    <text evidence="5">The sequence shown here is derived from an EMBL/GenBank/DDBJ whole genome shotgun (WGS) entry which is preliminary data.</text>
</comment>
<dbReference type="GO" id="GO:0000723">
    <property type="term" value="P:telomere maintenance"/>
    <property type="evidence" value="ECO:0007669"/>
    <property type="project" value="TreeGrafter"/>
</dbReference>
<dbReference type="AlphaFoldDB" id="A0A7C4NMN4"/>
<dbReference type="Gene3D" id="3.60.15.10">
    <property type="entry name" value="Ribonuclease Z/Hydroxyacylglutathione hydrolase-like"/>
    <property type="match status" value="1"/>
</dbReference>
<proteinExistence type="predicted"/>
<evidence type="ECO:0000256" key="3">
    <source>
        <dbReference type="ARBA" id="ARBA00022839"/>
    </source>
</evidence>
<evidence type="ECO:0008006" key="6">
    <source>
        <dbReference type="Google" id="ProtNLM"/>
    </source>
</evidence>
<reference evidence="5" key="1">
    <citation type="journal article" date="2020" name="mSystems">
        <title>Genome- and Community-Level Interaction Insights into Carbon Utilization and Element Cycling Functions of Hydrothermarchaeota in Hydrothermal Sediment.</title>
        <authorList>
            <person name="Zhou Z."/>
            <person name="Liu Y."/>
            <person name="Xu W."/>
            <person name="Pan J."/>
            <person name="Luo Z.H."/>
            <person name="Li M."/>
        </authorList>
    </citation>
    <scope>NUCLEOTIDE SEQUENCE [LARGE SCALE GENOMIC DNA]</scope>
    <source>
        <strain evidence="5">SpSt-637</strain>
        <strain evidence="4">SpSt-667</strain>
    </source>
</reference>
<organism evidence="5">
    <name type="scientific">Ignisphaera aggregans</name>
    <dbReference type="NCBI Taxonomy" id="334771"/>
    <lineage>
        <taxon>Archaea</taxon>
        <taxon>Thermoproteota</taxon>
        <taxon>Thermoprotei</taxon>
        <taxon>Desulfurococcales</taxon>
        <taxon>Desulfurococcaceae</taxon>
        <taxon>Ignisphaera</taxon>
    </lineage>
</organism>
<evidence type="ECO:0000313" key="5">
    <source>
        <dbReference type="EMBL" id="HGQ64567.1"/>
    </source>
</evidence>
<evidence type="ECO:0000313" key="4">
    <source>
        <dbReference type="EMBL" id="HGQ35333.1"/>
    </source>
</evidence>
<gene>
    <name evidence="5" type="ORF">ENU08_04920</name>
    <name evidence="4" type="ORF">ENU41_01460</name>
</gene>
<dbReference type="GO" id="GO:0036297">
    <property type="term" value="P:interstrand cross-link repair"/>
    <property type="evidence" value="ECO:0007669"/>
    <property type="project" value="TreeGrafter"/>
</dbReference>
<keyword evidence="1" id="KW-0540">Nuclease</keyword>
<sequence>MEVAIGRRGAILFPYGICIDGHENGCFYRFVTHIHADHVIDIEKSIVFSKVVMGTPITIDLLKVLGYTIPISKGLALDYGQSIDLDRHGYIRLKTFRADHIPGSAQVVLELNDLTVGYTSDFRSPGTKTEILKNLDVLVIDATYGDPSQVRENEEVVMHEFVKLLRKLLLEGPIAIYAYHGKINDVMMKLREWNIDTPFILPLNQWNIHITLKKYGYEVKDVFLEGSKEAEEIKKSKWYIEFNLTSKFGLMKRRKGVSHILVTGRYGKTVVKLGSSWIVGLSGHADFKELVYYVDEARPRLLVVDGYRSSCAYAFSSYVNEVLGIRSTVMPY</sequence>
<keyword evidence="2" id="KW-0378">Hydrolase</keyword>
<dbReference type="EMBL" id="DTCK01000010">
    <property type="protein sequence ID" value="HGQ35333.1"/>
    <property type="molecule type" value="Genomic_DNA"/>
</dbReference>
<dbReference type="GO" id="GO:0003684">
    <property type="term" value="F:damaged DNA binding"/>
    <property type="evidence" value="ECO:0007669"/>
    <property type="project" value="TreeGrafter"/>
</dbReference>
<dbReference type="InterPro" id="IPR036866">
    <property type="entry name" value="RibonucZ/Hydroxyglut_hydro"/>
</dbReference>